<sequence length="1013" mass="115066">MLQFFAIKMSIIHFLLMLLINCLLPLMHLAGGQHAPTTPIHLTDKNQSPDVKMNIFFNALQQCMPPYPGNNVEAYGLEFRLPRDGGHCDDGILICYPSTLGATSNGFIMSDQYRIPNNEHMLFVEECKALVVEVPSEPARHWRGIKVYTMPPINGTRTHQIMLEASIASSPYNFGNVHQIGVHFGDREQLATYATVEHGQQAYADDELLREAFLKRVVYGARLKNYAGLWVLGMDMLPWAERNNLELYIDRSCTCTMEAWFIRPTDSVAQIIEPETPIPGSTKCPALNTDRTFTIGLIDEDDQAIVIDALTDVGLNNMTVELWETDENNISGGTALMNFSIGTTDDLKVFLPDTTPPNVTTNDGRLANGSYKMHMEIILFKHYYAIKLNGAQLGDIFLAKNWFDGIEWANRSIKLTLNGQMMLFDEPKATKINDTVKSILEKSPVKLSTTFQIAELRNNSKFLYRFQKRYNQTTSNFSIMFSNLKRPIIEPITGTAFIIQFELQDNCYNVTLKVYYGGMRHSDEEEKPIQICNKSNAIEFRFIVEQKCYEINVNGENLFGNYTNSISLDGNVNLLEQQFVPSAVTVKKSKFVYALNNTLLNYGDKIILEGILNPNSTTIEIYLQNKDERCSKVYSDVAVLTFEIDSYDPIICSHHLHKEEAAGISTGNVTSKNYQLYILSSEKTTLEILMAEDGFYGRKPGNLWTDLCPYYKPKNTSITANFIPPWTIDHISINGITFDTPQIHVEKASSKGKDLSFTIENKKYAVPWKRIQFTQVIKTEGVDRVNYSVFVNITLEKGLKPISKISINFFNEALEFHDLFGSTVLWMELSNDILFFNSFVNHNKTWSEPTQNNSFTFEIDLKMLEDNDVTPTTDLIEQFFTDTLTPMMDPENSSYSLNSTIDQQVPNSSTFMTTTYRKVEKPLELFFKIDVNETDGKAEFYVTLNGHDKDVDQKVLKYQCPDNVHVPAIQYITVEVVPKNVTLAPRYEVNVSCSSEVNCTKNSDRPPTIVILN</sequence>
<keyword evidence="1" id="KW-0732">Signal</keyword>
<reference evidence="2" key="1">
    <citation type="submission" date="2013-12" db="EMBL/GenBank/DDBJ databases">
        <authorList>
            <person name="Aslett M."/>
        </authorList>
    </citation>
    <scope>NUCLEOTIDE SEQUENCE [LARGE SCALE GENOMIC DNA]</scope>
    <source>
        <strain evidence="2">Lindley</strain>
    </source>
</reference>
<dbReference type="AlphaFoldDB" id="A0A183BT28"/>
<name>A0A183BT28_GLOPA</name>
<accession>A0A183BT28</accession>
<dbReference type="WBParaSite" id="GPLIN_000376400">
    <property type="protein sequence ID" value="GPLIN_000376400"/>
    <property type="gene ID" value="GPLIN_000376400"/>
</dbReference>
<evidence type="ECO:0000313" key="2">
    <source>
        <dbReference type="Proteomes" id="UP000050741"/>
    </source>
</evidence>
<reference evidence="2" key="2">
    <citation type="submission" date="2014-05" db="EMBL/GenBank/DDBJ databases">
        <title>The genome and life-stage specific transcriptomes of Globodera pallida elucidate key aspects of plant parasitism by a cyst nematode.</title>
        <authorList>
            <person name="Cotton J.A."/>
            <person name="Lilley C.J."/>
            <person name="Jones L.M."/>
            <person name="Kikuchi T."/>
            <person name="Reid A.J."/>
            <person name="Thorpe P."/>
            <person name="Tsai I.J."/>
            <person name="Beasley H."/>
            <person name="Blok V."/>
            <person name="Cock P.J.A."/>
            <person name="Van den Akker S.E."/>
            <person name="Holroyd N."/>
            <person name="Hunt M."/>
            <person name="Mantelin S."/>
            <person name="Naghra H."/>
            <person name="Pain A."/>
            <person name="Palomares-Rius J.E."/>
            <person name="Zarowiecki M."/>
            <person name="Berriman M."/>
            <person name="Jones J.T."/>
            <person name="Urwin P.E."/>
        </authorList>
    </citation>
    <scope>NUCLEOTIDE SEQUENCE [LARGE SCALE GENOMIC DNA]</scope>
    <source>
        <strain evidence="2">Lindley</strain>
    </source>
</reference>
<feature type="chain" id="PRO_5008146582" evidence="1">
    <location>
        <begin position="33"/>
        <end position="1013"/>
    </location>
</feature>
<organism evidence="2 3">
    <name type="scientific">Globodera pallida</name>
    <name type="common">Potato cyst nematode worm</name>
    <name type="synonym">Heterodera pallida</name>
    <dbReference type="NCBI Taxonomy" id="36090"/>
    <lineage>
        <taxon>Eukaryota</taxon>
        <taxon>Metazoa</taxon>
        <taxon>Ecdysozoa</taxon>
        <taxon>Nematoda</taxon>
        <taxon>Chromadorea</taxon>
        <taxon>Rhabditida</taxon>
        <taxon>Tylenchina</taxon>
        <taxon>Tylenchomorpha</taxon>
        <taxon>Tylenchoidea</taxon>
        <taxon>Heteroderidae</taxon>
        <taxon>Heteroderinae</taxon>
        <taxon>Globodera</taxon>
    </lineage>
</organism>
<evidence type="ECO:0000256" key="1">
    <source>
        <dbReference type="SAM" id="SignalP"/>
    </source>
</evidence>
<evidence type="ECO:0000313" key="3">
    <source>
        <dbReference type="WBParaSite" id="GPLIN_000376400"/>
    </source>
</evidence>
<proteinExistence type="predicted"/>
<feature type="signal peptide" evidence="1">
    <location>
        <begin position="1"/>
        <end position="32"/>
    </location>
</feature>
<dbReference type="Proteomes" id="UP000050741">
    <property type="component" value="Unassembled WGS sequence"/>
</dbReference>
<reference evidence="3" key="3">
    <citation type="submission" date="2016-06" db="UniProtKB">
        <authorList>
            <consortium name="WormBaseParasite"/>
        </authorList>
    </citation>
    <scope>IDENTIFICATION</scope>
</reference>
<keyword evidence="2" id="KW-1185">Reference proteome</keyword>
<protein>
    <submittedName>
        <fullName evidence="3">EGF-like domain-containing protein</fullName>
    </submittedName>
</protein>